<accession>A0A6J7J4Y0</accession>
<sequence length="98" mass="10095">MTVPGCSTSTTSFQPPVTGSLATRRASPPTISKPGAIARSPFATGKKNSSRPTGSVRVCVRSGPATSWCCPSSVVAGRHVTCGRTWAVPVVSFSTTNR</sequence>
<evidence type="ECO:0000256" key="1">
    <source>
        <dbReference type="SAM" id="MobiDB-lite"/>
    </source>
</evidence>
<dbReference type="AlphaFoldDB" id="A0A6J7J4Y0"/>
<name>A0A6J7J4Y0_9ZZZZ</name>
<evidence type="ECO:0000313" key="2">
    <source>
        <dbReference type="EMBL" id="CAB4938179.1"/>
    </source>
</evidence>
<organism evidence="2">
    <name type="scientific">freshwater metagenome</name>
    <dbReference type="NCBI Taxonomy" id="449393"/>
    <lineage>
        <taxon>unclassified sequences</taxon>
        <taxon>metagenomes</taxon>
        <taxon>ecological metagenomes</taxon>
    </lineage>
</organism>
<feature type="compositionally biased region" description="Polar residues" evidence="1">
    <location>
        <begin position="1"/>
        <end position="21"/>
    </location>
</feature>
<gene>
    <name evidence="2" type="ORF">UFOPK3564_02782</name>
</gene>
<feature type="region of interest" description="Disordered" evidence="1">
    <location>
        <begin position="1"/>
        <end position="55"/>
    </location>
</feature>
<protein>
    <submittedName>
        <fullName evidence="2">Unannotated protein</fullName>
    </submittedName>
</protein>
<proteinExistence type="predicted"/>
<reference evidence="2" key="1">
    <citation type="submission" date="2020-05" db="EMBL/GenBank/DDBJ databases">
        <authorList>
            <person name="Chiriac C."/>
            <person name="Salcher M."/>
            <person name="Ghai R."/>
            <person name="Kavagutti S V."/>
        </authorList>
    </citation>
    <scope>NUCLEOTIDE SEQUENCE</scope>
</reference>
<dbReference type="EMBL" id="CAFBMK010000219">
    <property type="protein sequence ID" value="CAB4938179.1"/>
    <property type="molecule type" value="Genomic_DNA"/>
</dbReference>